<dbReference type="Pfam" id="PF11153">
    <property type="entry name" value="DUF2931"/>
    <property type="match status" value="1"/>
</dbReference>
<evidence type="ECO:0000313" key="2">
    <source>
        <dbReference type="Proteomes" id="UP000255515"/>
    </source>
</evidence>
<accession>A0A380ZTV0</accession>
<reference evidence="1 2" key="1">
    <citation type="submission" date="2018-06" db="EMBL/GenBank/DDBJ databases">
        <authorList>
            <consortium name="Pathogen Informatics"/>
            <person name="Doyle S."/>
        </authorList>
    </citation>
    <scope>NUCLEOTIDE SEQUENCE [LARGE SCALE GENOMIC DNA]</scope>
    <source>
        <strain evidence="1 2">NCTC11661</strain>
    </source>
</reference>
<dbReference type="AlphaFoldDB" id="A0A380ZTV0"/>
<protein>
    <submittedName>
        <fullName evidence="1">Protein of uncharacterized function (DUF2931)</fullName>
    </submittedName>
</protein>
<organism evidence="1 2">
    <name type="scientific">Bergeyella zoohelcum</name>
    <dbReference type="NCBI Taxonomy" id="1015"/>
    <lineage>
        <taxon>Bacteria</taxon>
        <taxon>Pseudomonadati</taxon>
        <taxon>Bacteroidota</taxon>
        <taxon>Flavobacteriia</taxon>
        <taxon>Flavobacteriales</taxon>
        <taxon>Weeksellaceae</taxon>
        <taxon>Bergeyella</taxon>
    </lineage>
</organism>
<sequence>MDKYKVIIILISIFQLSNCQEMKNKKIVPSYVVQLSRANGNSIIGTVQDSIITLEGEPAYFPFIHSSGNWGSSGKGSSYESGTPIGVDAVYYAKTENAFYHLKVEFPRDKVIDWVQRAYAIDEPKSSEVKLTTRYINRKDEPDFDRKYNDMITAYQNMTDLIFGFAPKGYVVVWLGYGPTQIELGAYQAELVTDEKKIKEYEKMYQRKYNISASHFDELAVRNYLPDQSSEKWKRYRSRHLWYPKMISNHKGFRAFRMDIDYYNGERETILRPWIEQVPMEARAIPREISFFWETGKGEAYEGRAFFDWEKTHEFFKNSGKQFCLEFRIDPDNNGFQLLINNQILKADSLRIYSSDLKFQDSYK</sequence>
<dbReference type="EMBL" id="UFTJ01000003">
    <property type="protein sequence ID" value="SUV52404.1"/>
    <property type="molecule type" value="Genomic_DNA"/>
</dbReference>
<gene>
    <name evidence="1" type="ORF">NCTC11661_01542</name>
</gene>
<name>A0A380ZTV0_9FLAO</name>
<dbReference type="Proteomes" id="UP000255515">
    <property type="component" value="Unassembled WGS sequence"/>
</dbReference>
<dbReference type="InterPro" id="IPR021326">
    <property type="entry name" value="DUF2931"/>
</dbReference>
<evidence type="ECO:0000313" key="1">
    <source>
        <dbReference type="EMBL" id="SUV52404.1"/>
    </source>
</evidence>
<proteinExistence type="predicted"/>